<name>A0A1F5ZX61_9BACT</name>
<dbReference type="InterPro" id="IPR010231">
    <property type="entry name" value="SUF_FeS_clus_asmbl_SufB"/>
</dbReference>
<evidence type="ECO:0000259" key="3">
    <source>
        <dbReference type="Pfam" id="PF19295"/>
    </source>
</evidence>
<comment type="caution">
    <text evidence="4">The sequence shown here is derived from an EMBL/GenBank/DDBJ whole genome shotgun (WGS) entry which is preliminary data.</text>
</comment>
<dbReference type="NCBIfam" id="TIGR01980">
    <property type="entry name" value="sufB"/>
    <property type="match status" value="1"/>
</dbReference>
<proteinExistence type="inferred from homology"/>
<accession>A0A1F5ZX61</accession>
<comment type="similarity">
    <text evidence="1">Belongs to the iron-sulfur cluster assembly SufBD family.</text>
</comment>
<dbReference type="InterPro" id="IPR000825">
    <property type="entry name" value="SUF_FeS_clus_asmbl_SufBD_core"/>
</dbReference>
<dbReference type="InterPro" id="IPR037284">
    <property type="entry name" value="SUF_FeS_clus_asmbl_SufBD_sf"/>
</dbReference>
<dbReference type="PANTHER" id="PTHR30508:SF1">
    <property type="entry name" value="UPF0051 PROTEIN ABCI8, CHLOROPLASTIC-RELATED"/>
    <property type="match status" value="1"/>
</dbReference>
<dbReference type="Proteomes" id="UP000176923">
    <property type="component" value="Unassembled WGS sequence"/>
</dbReference>
<dbReference type="GO" id="GO:0016226">
    <property type="term" value="P:iron-sulfur cluster assembly"/>
    <property type="evidence" value="ECO:0007669"/>
    <property type="project" value="InterPro"/>
</dbReference>
<feature type="domain" description="SUF system FeS cluster assembly SufBD core" evidence="2">
    <location>
        <begin position="201"/>
        <end position="435"/>
    </location>
</feature>
<dbReference type="Pfam" id="PF19295">
    <property type="entry name" value="SufBD_N"/>
    <property type="match status" value="1"/>
</dbReference>
<evidence type="ECO:0000259" key="2">
    <source>
        <dbReference type="Pfam" id="PF01458"/>
    </source>
</evidence>
<dbReference type="EMBL" id="MFJL01000005">
    <property type="protein sequence ID" value="OGG16935.1"/>
    <property type="molecule type" value="Genomic_DNA"/>
</dbReference>
<dbReference type="InterPro" id="IPR045595">
    <property type="entry name" value="SufBD_N"/>
</dbReference>
<dbReference type="PANTHER" id="PTHR30508">
    <property type="entry name" value="FES CLUSTER ASSEMBLY PROTEIN SUF"/>
    <property type="match status" value="1"/>
</dbReference>
<evidence type="ECO:0000313" key="5">
    <source>
        <dbReference type="Proteomes" id="UP000176923"/>
    </source>
</evidence>
<evidence type="ECO:0000313" key="4">
    <source>
        <dbReference type="EMBL" id="OGG16935.1"/>
    </source>
</evidence>
<sequence>MQSPNPISDYKYGFHKPENYAFKSKKGLSKSVVEEISYHKNEPEWMKNFRLEALDIYYSKKIPQWGGDLNHIPFDDITYYMSPTDRKVNSWKDLPKDIKDTYDRIGIPEAEKKFLGGVSAQYESEVVYKSIQKTLSAKGVIFLDMDSGLRQYPDLVKEYFGTIIPPVDNKFSALNSAVWSGGSFIYVPKGIRVELPLQAYFRINAANMGQFERTLIIADEGSFVHYVEGCTAPIYTTDSLHAAVVEIIVKKGARVRYTTIQNWSTNVYNLVTKRMRVEEEAVGEWIDGNLGSKLTMKYPSVYLVGKGAKGEILSVAVAGKGQHQDAGGKAIHVAPYTTSKITSKSVSSAGGRTSYRGLIQMLHSAKKAKTKVVCDALLVDDFSRSDTYPTMDIRHNDIQVEHEATVSKIGNDQLFYLQSRGLKKADAEAMIVNGFIEPIVKEIPLEYAVELNRLIQMEMEGSVG</sequence>
<organism evidence="4 5">
    <name type="scientific">Candidatus Gottesmanbacteria bacterium RIFCSPHIGHO2_02_FULL_39_11</name>
    <dbReference type="NCBI Taxonomy" id="1798382"/>
    <lineage>
        <taxon>Bacteria</taxon>
        <taxon>Candidatus Gottesmaniibacteriota</taxon>
    </lineage>
</organism>
<evidence type="ECO:0000256" key="1">
    <source>
        <dbReference type="ARBA" id="ARBA00043967"/>
    </source>
</evidence>
<dbReference type="AlphaFoldDB" id="A0A1F5ZX61"/>
<gene>
    <name evidence="4" type="ORF">A3D77_06030</name>
</gene>
<dbReference type="STRING" id="1798382.A3D77_06030"/>
<protein>
    <submittedName>
        <fullName evidence="4">Fe-S cluster assembly protein SufB</fullName>
    </submittedName>
</protein>
<reference evidence="4 5" key="1">
    <citation type="journal article" date="2016" name="Nat. Commun.">
        <title>Thousands of microbial genomes shed light on interconnected biogeochemical processes in an aquifer system.</title>
        <authorList>
            <person name="Anantharaman K."/>
            <person name="Brown C.T."/>
            <person name="Hug L.A."/>
            <person name="Sharon I."/>
            <person name="Castelle C.J."/>
            <person name="Probst A.J."/>
            <person name="Thomas B.C."/>
            <person name="Singh A."/>
            <person name="Wilkins M.J."/>
            <person name="Karaoz U."/>
            <person name="Brodie E.L."/>
            <person name="Williams K.H."/>
            <person name="Hubbard S.S."/>
            <person name="Banfield J.F."/>
        </authorList>
    </citation>
    <scope>NUCLEOTIDE SEQUENCE [LARGE SCALE GENOMIC DNA]</scope>
</reference>
<dbReference type="SUPFAM" id="SSF101960">
    <property type="entry name" value="Stabilizer of iron transporter SufD"/>
    <property type="match status" value="1"/>
</dbReference>
<dbReference type="InterPro" id="IPR055346">
    <property type="entry name" value="Fe-S_cluster_assembly_SufBD"/>
</dbReference>
<feature type="domain" description="SUF system FeS cluster assembly SufBD N-terminal" evidence="3">
    <location>
        <begin position="129"/>
        <end position="198"/>
    </location>
</feature>
<dbReference type="Pfam" id="PF01458">
    <property type="entry name" value="SUFBD_core"/>
    <property type="match status" value="1"/>
</dbReference>